<dbReference type="InterPro" id="IPR020826">
    <property type="entry name" value="Transketolase_BS"/>
</dbReference>
<evidence type="ECO:0000256" key="3">
    <source>
        <dbReference type="ARBA" id="ARBA00001946"/>
    </source>
</evidence>
<dbReference type="PROSITE" id="PS00802">
    <property type="entry name" value="TRANSKETOLASE_2"/>
    <property type="match status" value="1"/>
</dbReference>
<evidence type="ECO:0000313" key="14">
    <source>
        <dbReference type="EMBL" id="MBZ0156048.1"/>
    </source>
</evidence>
<feature type="domain" description="Transketolase-like pyrimidine-binding" evidence="13">
    <location>
        <begin position="308"/>
        <end position="471"/>
    </location>
</feature>
<dbReference type="SUPFAM" id="SSF52922">
    <property type="entry name" value="TK C-terminal domain-like"/>
    <property type="match status" value="1"/>
</dbReference>
<dbReference type="Gene3D" id="3.40.50.920">
    <property type="match status" value="1"/>
</dbReference>
<evidence type="ECO:0000313" key="15">
    <source>
        <dbReference type="Proteomes" id="UP000705867"/>
    </source>
</evidence>
<feature type="region of interest" description="Disordered" evidence="12">
    <location>
        <begin position="284"/>
        <end position="308"/>
    </location>
</feature>
<evidence type="ECO:0000256" key="5">
    <source>
        <dbReference type="ARBA" id="ARBA00007131"/>
    </source>
</evidence>
<dbReference type="AlphaFoldDB" id="A0A953M1Q6"/>
<comment type="cofactor">
    <cofactor evidence="4">
        <name>thiamine diphosphate</name>
        <dbReference type="ChEBI" id="CHEBI:58937"/>
    </cofactor>
</comment>
<comment type="cofactor">
    <cofactor evidence="1">
        <name>Ca(2+)</name>
        <dbReference type="ChEBI" id="CHEBI:29108"/>
    </cofactor>
</comment>
<dbReference type="GO" id="GO:0004802">
    <property type="term" value="F:transketolase activity"/>
    <property type="evidence" value="ECO:0007669"/>
    <property type="project" value="UniProtKB-EC"/>
</dbReference>
<dbReference type="SUPFAM" id="SSF52518">
    <property type="entry name" value="Thiamin diphosphate-binding fold (THDP-binding)"/>
    <property type="match status" value="2"/>
</dbReference>
<keyword evidence="8" id="KW-0479">Metal-binding</keyword>
<reference evidence="14" key="1">
    <citation type="journal article" date="2021" name="bioRxiv">
        <title>Unraveling nitrogen, sulfur and carbon metabolic pathways and microbial community transcriptional responses to substrate deprivation and toxicity stresses in a bioreactor mimicking anoxic brackish coastal sediment conditions.</title>
        <authorList>
            <person name="Martins P.D."/>
            <person name="Echeveste M.J."/>
            <person name="Arshad A."/>
            <person name="Kurth J."/>
            <person name="Ouboter H."/>
            <person name="Jetten M.S.M."/>
            <person name="Welte C.U."/>
        </authorList>
    </citation>
    <scope>NUCLEOTIDE SEQUENCE</scope>
    <source>
        <strain evidence="14">MAG_39</strain>
    </source>
</reference>
<accession>A0A953M1Q6</accession>
<evidence type="ECO:0000256" key="9">
    <source>
        <dbReference type="ARBA" id="ARBA00022837"/>
    </source>
</evidence>
<dbReference type="Proteomes" id="UP000705867">
    <property type="component" value="Unassembled WGS sequence"/>
</dbReference>
<dbReference type="EMBL" id="JAIOIV010000061">
    <property type="protein sequence ID" value="MBZ0156048.1"/>
    <property type="molecule type" value="Genomic_DNA"/>
</dbReference>
<dbReference type="EC" id="2.2.1.1" evidence="14"/>
<keyword evidence="7 14" id="KW-0808">Transferase</keyword>
<dbReference type="PANTHER" id="PTHR43195">
    <property type="entry name" value="TRANSKETOLASE"/>
    <property type="match status" value="1"/>
</dbReference>
<keyword evidence="10" id="KW-0460">Magnesium</keyword>
<gene>
    <name evidence="14" type="ORF">K8I29_07510</name>
</gene>
<evidence type="ECO:0000256" key="4">
    <source>
        <dbReference type="ARBA" id="ARBA00001964"/>
    </source>
</evidence>
<evidence type="ECO:0000256" key="1">
    <source>
        <dbReference type="ARBA" id="ARBA00001913"/>
    </source>
</evidence>
<comment type="caution">
    <text evidence="14">The sequence shown here is derived from an EMBL/GenBank/DDBJ whole genome shotgun (WGS) entry which is preliminary data.</text>
</comment>
<dbReference type="SMART" id="SM00861">
    <property type="entry name" value="Transket_pyr"/>
    <property type="match status" value="1"/>
</dbReference>
<comment type="cofactor">
    <cofactor evidence="3">
        <name>Mg(2+)</name>
        <dbReference type="ChEBI" id="CHEBI:18420"/>
    </cofactor>
</comment>
<comment type="subunit">
    <text evidence="6">Homodimer.</text>
</comment>
<dbReference type="Pfam" id="PF02780">
    <property type="entry name" value="Transketolase_C"/>
    <property type="match status" value="1"/>
</dbReference>
<dbReference type="Pfam" id="PF00456">
    <property type="entry name" value="Transketolase_N"/>
    <property type="match status" value="1"/>
</dbReference>
<evidence type="ECO:0000256" key="11">
    <source>
        <dbReference type="ARBA" id="ARBA00023052"/>
    </source>
</evidence>
<dbReference type="NCBIfam" id="NF004559">
    <property type="entry name" value="PRK05899.2-5"/>
    <property type="match status" value="1"/>
</dbReference>
<proteinExistence type="inferred from homology"/>
<keyword evidence="11" id="KW-0786">Thiamine pyrophosphate</keyword>
<evidence type="ECO:0000256" key="10">
    <source>
        <dbReference type="ARBA" id="ARBA00022842"/>
    </source>
</evidence>
<organism evidence="14 15">
    <name type="scientific">Candidatus Nitrobium versatile</name>
    <dbReference type="NCBI Taxonomy" id="2884831"/>
    <lineage>
        <taxon>Bacteria</taxon>
        <taxon>Pseudomonadati</taxon>
        <taxon>Nitrospirota</taxon>
        <taxon>Nitrospiria</taxon>
        <taxon>Nitrospirales</taxon>
        <taxon>Nitrospiraceae</taxon>
        <taxon>Candidatus Nitrobium</taxon>
    </lineage>
</organism>
<dbReference type="InterPro" id="IPR005474">
    <property type="entry name" value="Transketolase_N"/>
</dbReference>
<dbReference type="InterPro" id="IPR009014">
    <property type="entry name" value="Transketo_C/PFOR_II"/>
</dbReference>
<comment type="similarity">
    <text evidence="5">Belongs to the transketolase family.</text>
</comment>
<dbReference type="PANTHER" id="PTHR43195:SF1">
    <property type="entry name" value="FI06132P-RELATED"/>
    <property type="match status" value="1"/>
</dbReference>
<sequence length="612" mass="66119">MPGKGRLERLAKLIRYYILISTTEAGSGHPSSSLSAVELMTALLFGGAFRFHADRPDHPNNDRLLFSKGHAAPLLYALWAAAGRVTEGELLSLRKFGSPLEGHPSVAFPYTEAATGSLGQGLSIGLGMALNAKYIDKLPYKTYVLLGDSEAAEGSVWEAAQLAAHYCLDNLIGILDVNRLGQRGETMYGHDLPAYAKRFSAFGWKTVVIDGHSLPEILDAYGRALLHEGSPYMIIARTTKGKGVSFIEDRENWHGKTLKKAELTEALKELGPVEVSLRGEIADPEDLAPASSPPHGTGNTSPLPEGPLSTRRAYGHALADIFPRFPGLVVLDAEVGNSTCAEIFRDRYPERFFEMYVAEQNMAGVALGLARQGKIPFVSTFAAFLSRAYDQVRMSQYSRPHIVFTGSHAGVSIGEDGPSQMGLEDIALFRALMDSVVLYPSDAVSTVKLVEEAARHHGIVYLRTTRMDTPVLYGKEEIFPIGGSKVVRKSGNDAATVVTAGVTLHEALAAYEMLKKEGVSVRVIDLYCIKPLDRATLGEAVRETGAVITVEDHYAEGGMGEAVCSVLAGSGVPFRSLAVRKMPRSGRPGELLEYEEISRNAIVRAVKELSGG</sequence>
<evidence type="ECO:0000259" key="13">
    <source>
        <dbReference type="SMART" id="SM00861"/>
    </source>
</evidence>
<evidence type="ECO:0000256" key="12">
    <source>
        <dbReference type="SAM" id="MobiDB-lite"/>
    </source>
</evidence>
<dbReference type="InterPro" id="IPR005475">
    <property type="entry name" value="Transketolase-like_Pyr-bd"/>
</dbReference>
<evidence type="ECO:0000256" key="2">
    <source>
        <dbReference type="ARBA" id="ARBA00001936"/>
    </source>
</evidence>
<dbReference type="FunFam" id="3.40.50.970:FF:000129">
    <property type="entry name" value="Transketolase"/>
    <property type="match status" value="1"/>
</dbReference>
<dbReference type="CDD" id="cd02012">
    <property type="entry name" value="TPP_TK"/>
    <property type="match status" value="1"/>
</dbReference>
<dbReference type="GO" id="GO:0046872">
    <property type="term" value="F:metal ion binding"/>
    <property type="evidence" value="ECO:0007669"/>
    <property type="project" value="UniProtKB-KW"/>
</dbReference>
<dbReference type="Pfam" id="PF02779">
    <property type="entry name" value="Transket_pyr"/>
    <property type="match status" value="1"/>
</dbReference>
<dbReference type="GO" id="GO:0030976">
    <property type="term" value="F:thiamine pyrophosphate binding"/>
    <property type="evidence" value="ECO:0007669"/>
    <property type="project" value="TreeGrafter"/>
</dbReference>
<protein>
    <submittedName>
        <fullName evidence="14">Transketolase</fullName>
        <ecNumber evidence="14">2.2.1.1</ecNumber>
    </submittedName>
</protein>
<comment type="cofactor">
    <cofactor evidence="2">
        <name>Mn(2+)</name>
        <dbReference type="ChEBI" id="CHEBI:29035"/>
    </cofactor>
</comment>
<dbReference type="GO" id="GO:0005737">
    <property type="term" value="C:cytoplasm"/>
    <property type="evidence" value="ECO:0007669"/>
    <property type="project" value="UniProtKB-ARBA"/>
</dbReference>
<dbReference type="InterPro" id="IPR029061">
    <property type="entry name" value="THDP-binding"/>
</dbReference>
<reference evidence="14" key="2">
    <citation type="submission" date="2021-08" db="EMBL/GenBank/DDBJ databases">
        <authorList>
            <person name="Dalcin Martins P."/>
        </authorList>
    </citation>
    <scope>NUCLEOTIDE SEQUENCE</scope>
    <source>
        <strain evidence="14">MAG_39</strain>
    </source>
</reference>
<evidence type="ECO:0000256" key="6">
    <source>
        <dbReference type="ARBA" id="ARBA00011738"/>
    </source>
</evidence>
<name>A0A953M1Q6_9BACT</name>
<dbReference type="InterPro" id="IPR033248">
    <property type="entry name" value="Transketolase_C"/>
</dbReference>
<evidence type="ECO:0000256" key="8">
    <source>
        <dbReference type="ARBA" id="ARBA00022723"/>
    </source>
</evidence>
<evidence type="ECO:0000256" key="7">
    <source>
        <dbReference type="ARBA" id="ARBA00022679"/>
    </source>
</evidence>
<dbReference type="Gene3D" id="3.40.50.970">
    <property type="match status" value="2"/>
</dbReference>
<dbReference type="InterPro" id="IPR051424">
    <property type="entry name" value="Transketolase-like"/>
</dbReference>
<keyword evidence="9" id="KW-0106">Calcium</keyword>
<dbReference type="CDD" id="cd07033">
    <property type="entry name" value="TPP_PYR_DXS_TK_like"/>
    <property type="match status" value="1"/>
</dbReference>